<dbReference type="RefSeq" id="WP_006950886.1">
    <property type="nucleotide sequence ID" value="NZ_CAVK010000039.1"/>
</dbReference>
<name>N1MHG1_9SPHN</name>
<feature type="domain" description="AMP-binding enzyme C-terminal" evidence="2">
    <location>
        <begin position="402"/>
        <end position="477"/>
    </location>
</feature>
<organism evidence="3 4">
    <name type="scientific">Sphingobium indicum BiD32</name>
    <dbReference type="NCBI Taxonomy" id="1301087"/>
    <lineage>
        <taxon>Bacteria</taxon>
        <taxon>Pseudomonadati</taxon>
        <taxon>Pseudomonadota</taxon>
        <taxon>Alphaproteobacteria</taxon>
        <taxon>Sphingomonadales</taxon>
        <taxon>Sphingomonadaceae</taxon>
        <taxon>Sphingobium</taxon>
    </lineage>
</organism>
<accession>N1MHG1</accession>
<evidence type="ECO:0000313" key="3">
    <source>
        <dbReference type="EMBL" id="CCW16416.1"/>
    </source>
</evidence>
<dbReference type="EC" id="6.2.1.3" evidence="3"/>
<dbReference type="InterPro" id="IPR045851">
    <property type="entry name" value="AMP-bd_C_sf"/>
</dbReference>
<feature type="domain" description="AMP-dependent synthetase/ligase" evidence="1">
    <location>
        <begin position="10"/>
        <end position="359"/>
    </location>
</feature>
<dbReference type="CDD" id="cd04433">
    <property type="entry name" value="AFD_class_I"/>
    <property type="match status" value="1"/>
</dbReference>
<dbReference type="InterPro" id="IPR025110">
    <property type="entry name" value="AMP-bd_C"/>
</dbReference>
<protein>
    <submittedName>
        <fullName evidence="3">Long-chain-fatty-acid--CoA ligase</fullName>
        <ecNumber evidence="3">6.2.1.3</ecNumber>
    </submittedName>
</protein>
<dbReference type="InterPro" id="IPR042099">
    <property type="entry name" value="ANL_N_sf"/>
</dbReference>
<sequence length="502" mass="52974">MSLQQRSADALQRDPALPAIEFEGQWHDWGAVRQVADAVQAALAASGIGPDAPVAFVPRNRPAALAALLGMMAQGRTIRMIYAFQSAGGIARDVVRTGGSALIAFADDLGNEVMAAARGEGVAVIALEGMAAILRSPATGSACERSGPDQPQIEILTSGTTGPPKPFAVSYALMEQHFLGSPLTQRQGEDILSAPPFLLYFPIGNISGLYSTLPMLIRGQRMLLLERFTIAAWHDHVLRYRPAHAGLPPSSVRGVLDADIPVADLASIKAIGCGAAPLDPGVQQAFEAHYGIPILLSYGATEFAGPVAMMTAELHATWGSTKRGTVGRAMAGAQLRIVDADSGAPLPTDMPGLLEVISPRIGPDWIRTSDMARIDADDFLFLLGRADGAIIRGGFKLLPESIEQALMLHPAVAEAAVIGLPDARLGQVPAAAIRLSPAAPSVDADMLAEHVRAHLLATHVPVKWLFCADFPRTPSLKTDRLALRCLFDETDNESDNAAIGVT</sequence>
<dbReference type="Gene3D" id="3.30.300.30">
    <property type="match status" value="1"/>
</dbReference>
<gene>
    <name evidence="3" type="ORF">EBBID32_7520</name>
</gene>
<dbReference type="SUPFAM" id="SSF56801">
    <property type="entry name" value="Acetyl-CoA synthetase-like"/>
    <property type="match status" value="1"/>
</dbReference>
<dbReference type="Pfam" id="PF00501">
    <property type="entry name" value="AMP-binding"/>
    <property type="match status" value="1"/>
</dbReference>
<evidence type="ECO:0000259" key="2">
    <source>
        <dbReference type="Pfam" id="PF13193"/>
    </source>
</evidence>
<reference evidence="4" key="2">
    <citation type="submission" date="2013-04" db="EMBL/GenBank/DDBJ databases">
        <title>Bisphenol A degrading Sphingobium sp. strain BiD32.</title>
        <authorList>
            <person name="Nielsen J.L."/>
            <person name="Zhou N.A."/>
            <person name="Kjeldal H."/>
        </authorList>
    </citation>
    <scope>NUCLEOTIDE SEQUENCE [LARGE SCALE GENOMIC DNA]</scope>
    <source>
        <strain evidence="4">BiD32</strain>
    </source>
</reference>
<proteinExistence type="predicted"/>
<dbReference type="InterPro" id="IPR000873">
    <property type="entry name" value="AMP-dep_synth/lig_dom"/>
</dbReference>
<dbReference type="GO" id="GO:0004467">
    <property type="term" value="F:long-chain fatty acid-CoA ligase activity"/>
    <property type="evidence" value="ECO:0007669"/>
    <property type="project" value="UniProtKB-EC"/>
</dbReference>
<dbReference type="PANTHER" id="PTHR43767:SF10">
    <property type="entry name" value="SURFACTIN SYNTHASE SUBUNIT 1"/>
    <property type="match status" value="1"/>
</dbReference>
<evidence type="ECO:0000259" key="1">
    <source>
        <dbReference type="Pfam" id="PF00501"/>
    </source>
</evidence>
<dbReference type="Proteomes" id="UP000013201">
    <property type="component" value="Unassembled WGS sequence"/>
</dbReference>
<dbReference type="InterPro" id="IPR050237">
    <property type="entry name" value="ATP-dep_AMP-bd_enzyme"/>
</dbReference>
<dbReference type="PANTHER" id="PTHR43767">
    <property type="entry name" value="LONG-CHAIN-FATTY-ACID--COA LIGASE"/>
    <property type="match status" value="1"/>
</dbReference>
<dbReference type="Pfam" id="PF13193">
    <property type="entry name" value="AMP-binding_C"/>
    <property type="match status" value="1"/>
</dbReference>
<dbReference type="Gene3D" id="3.40.50.12780">
    <property type="entry name" value="N-terminal domain of ligase-like"/>
    <property type="match status" value="1"/>
</dbReference>
<dbReference type="AlphaFoldDB" id="N1MHG1"/>
<dbReference type="EMBL" id="CAVK010000039">
    <property type="protein sequence ID" value="CCW16416.1"/>
    <property type="molecule type" value="Genomic_DNA"/>
</dbReference>
<keyword evidence="3" id="KW-0436">Ligase</keyword>
<dbReference type="OrthoDB" id="9803968at2"/>
<evidence type="ECO:0000313" key="4">
    <source>
        <dbReference type="Proteomes" id="UP000013201"/>
    </source>
</evidence>
<keyword evidence="4" id="KW-1185">Reference proteome</keyword>
<comment type="caution">
    <text evidence="3">The sequence shown here is derived from an EMBL/GenBank/DDBJ whole genome shotgun (WGS) entry which is preliminary data.</text>
</comment>
<reference evidence="3 4" key="1">
    <citation type="submission" date="2013-03" db="EMBL/GenBank/DDBJ databases">
        <authorList>
            <person name="Le V."/>
        </authorList>
    </citation>
    <scope>NUCLEOTIDE SEQUENCE [LARGE SCALE GENOMIC DNA]</scope>
    <source>
        <strain evidence="3 4">BiD32</strain>
    </source>
</reference>